<keyword evidence="5" id="KW-1185">Reference proteome</keyword>
<reference evidence="4 5" key="1">
    <citation type="journal article" date="2014" name="Genome Announc.">
        <title>Draft genome sequences of the altered schaedler flora, a defined bacterial community from gnotobiotic mice.</title>
        <authorList>
            <person name="Wannemuehler M.J."/>
            <person name="Overstreet A.M."/>
            <person name="Ward D.V."/>
            <person name="Phillips G.J."/>
        </authorList>
    </citation>
    <scope>NUCLEOTIDE SEQUENCE [LARGE SCALE GENOMIC DNA]</scope>
    <source>
        <strain evidence="4 5">ASF492</strain>
    </source>
</reference>
<evidence type="ECO:0000313" key="4">
    <source>
        <dbReference type="EMBL" id="EMZ33031.1"/>
    </source>
</evidence>
<proteinExistence type="predicted"/>
<feature type="region of interest" description="Disordered" evidence="2">
    <location>
        <begin position="1"/>
        <end position="42"/>
    </location>
</feature>
<feature type="transmembrane region" description="Helical" evidence="3">
    <location>
        <begin position="722"/>
        <end position="746"/>
    </location>
</feature>
<dbReference type="HOGENOM" id="CLU_370783_0_0_9"/>
<feature type="coiled-coil region" evidence="1">
    <location>
        <begin position="423"/>
        <end position="485"/>
    </location>
</feature>
<feature type="transmembrane region" description="Helical" evidence="3">
    <location>
        <begin position="638"/>
        <end position="659"/>
    </location>
</feature>
<dbReference type="AlphaFoldDB" id="N2AY53"/>
<accession>N2AY53</accession>
<dbReference type="Proteomes" id="UP000012589">
    <property type="component" value="Unassembled WGS sequence"/>
</dbReference>
<evidence type="ECO:0000313" key="5">
    <source>
        <dbReference type="Proteomes" id="UP000012589"/>
    </source>
</evidence>
<feature type="coiled-coil region" evidence="1">
    <location>
        <begin position="237"/>
        <end position="280"/>
    </location>
</feature>
<protein>
    <submittedName>
        <fullName evidence="4">Uncharacterized protein</fullName>
    </submittedName>
</protein>
<evidence type="ECO:0000256" key="3">
    <source>
        <dbReference type="SAM" id="Phobius"/>
    </source>
</evidence>
<feature type="transmembrane region" description="Helical" evidence="3">
    <location>
        <begin position="665"/>
        <end position="684"/>
    </location>
</feature>
<comment type="caution">
    <text evidence="4">The sequence shown here is derived from an EMBL/GenBank/DDBJ whole genome shotgun (WGS) entry which is preliminary data.</text>
</comment>
<name>N2AY53_9FIRM</name>
<keyword evidence="3" id="KW-0812">Transmembrane</keyword>
<keyword evidence="1" id="KW-0175">Coiled coil</keyword>
<organism evidence="4 5">
    <name type="scientific">Eubacterium plexicaudatum ASF492</name>
    <dbReference type="NCBI Taxonomy" id="1235802"/>
    <lineage>
        <taxon>Bacteria</taxon>
        <taxon>Bacillati</taxon>
        <taxon>Bacillota</taxon>
        <taxon>Clostridia</taxon>
        <taxon>Eubacteriales</taxon>
        <taxon>Eubacteriaceae</taxon>
        <taxon>Eubacterium</taxon>
    </lineage>
</organism>
<feature type="transmembrane region" description="Helical" evidence="3">
    <location>
        <begin position="696"/>
        <end position="716"/>
    </location>
</feature>
<keyword evidence="3" id="KW-1133">Transmembrane helix</keyword>
<evidence type="ECO:0000256" key="2">
    <source>
        <dbReference type="SAM" id="MobiDB-lite"/>
    </source>
</evidence>
<sequence>MSGSPWGNEKITVEQVPDESMNHSSSPWGNEKITKERVLDDNPNVHLQNAETALRNKEYDEARKHIGYARSVSNGNPEVERQCKVVLDALDNKKCKNEEWERGETESQHIDSDIELLIKAQNALAGRSYSFAELYASQAVEKSHDVKIMKDAQEIFKELKRIYKKKIEEYRNNPCLVGGHLYVHQLENIERKSKVAWRQTYYLKKIKTALEEKQYVKADNLANSAISFWPEIQNRIKKIREDVIKQEERQCSEQEERQCSEQEERQYRQKKEKQKREEAHIILEKFKSALEKTDYEEADNLANQVLSLCPDTMVQSRIKKIREDFQNADLLLKTVKYDIANENYVNVEKDLKSVLQKGNRIAKQEALKLFGTLKKAKEESAKKSLMEALKAIESGKYEEAQNCIQKAESFTQSQKIKLTVDKARTLLENNKKLDSLLKQANQDIFINRNYIEAEKIIDFLKQKGNKRLKDGAAELSEKMETEKKLDKLMGRAVDKLSRNEFDEVEKYIYMMQSISKSDSRCSKLRIEMENNPVWHMGKAVSLFKRLELDEAAGHVKEAWNKSDRAVVFLQCLLKSLNYQSGGIENTGSFLTREKGFNLTGVSDDVIQNLEGISSQLIDNSLKVINYDDSDKKGKISAFMAHLFVMLICILFSVIGFSSTSFPRQLFGWFFLMLTGIEGISFYCNKKICGYRWKNKVLFCYSRGFGAIFFLWLAIHLCITGKIMFLVLGIFAFVLSLGEVVLLLNYIRKQR</sequence>
<dbReference type="PATRIC" id="fig|1235802.3.peg.1540"/>
<dbReference type="EMBL" id="AQFT01000041">
    <property type="protein sequence ID" value="EMZ33031.1"/>
    <property type="molecule type" value="Genomic_DNA"/>
</dbReference>
<evidence type="ECO:0000256" key="1">
    <source>
        <dbReference type="SAM" id="Coils"/>
    </source>
</evidence>
<dbReference type="STRING" id="1235802.C823_01449"/>
<keyword evidence="3" id="KW-0472">Membrane</keyword>
<gene>
    <name evidence="4" type="ORF">C823_01449</name>
</gene>